<name>A0ABX1P522_9CYAN</name>
<dbReference type="PANTHER" id="PTHR30570:SF1">
    <property type="entry name" value="PHOSPHATE-BINDING PROTEIN PSTS"/>
    <property type="match status" value="1"/>
</dbReference>
<dbReference type="Pfam" id="PF12849">
    <property type="entry name" value="PBP_like_2"/>
    <property type="match status" value="1"/>
</dbReference>
<gene>
    <name evidence="3" type="ORF">DP116_08245</name>
</gene>
<evidence type="ECO:0000256" key="1">
    <source>
        <dbReference type="ARBA" id="ARBA00022729"/>
    </source>
</evidence>
<dbReference type="SUPFAM" id="SSF53850">
    <property type="entry name" value="Periplasmic binding protein-like II"/>
    <property type="match status" value="1"/>
</dbReference>
<keyword evidence="1" id="KW-0732">Signal</keyword>
<evidence type="ECO:0000259" key="2">
    <source>
        <dbReference type="Pfam" id="PF12849"/>
    </source>
</evidence>
<comment type="caution">
    <text evidence="3">The sequence shown here is derived from an EMBL/GenBank/DDBJ whole genome shotgun (WGS) entry which is preliminary data.</text>
</comment>
<dbReference type="Gene3D" id="3.40.50.300">
    <property type="entry name" value="P-loop containing nucleotide triphosphate hydrolases"/>
    <property type="match status" value="1"/>
</dbReference>
<evidence type="ECO:0000313" key="4">
    <source>
        <dbReference type="Proteomes" id="UP000718564"/>
    </source>
</evidence>
<proteinExistence type="predicted"/>
<protein>
    <recommendedName>
        <fullName evidence="2">PBP domain-containing protein</fullName>
    </recommendedName>
</protein>
<dbReference type="RefSeq" id="WP_211173158.1">
    <property type="nucleotide sequence ID" value="NZ_CAWPJE010000437.1"/>
</dbReference>
<dbReference type="PANTHER" id="PTHR30570">
    <property type="entry name" value="PERIPLASMIC PHOSPHATE BINDING COMPONENT OF PHOSPHATE ABC TRANSPORTER"/>
    <property type="match status" value="1"/>
</dbReference>
<organism evidence="3 4">
    <name type="scientific">Brasilonema bromeliae SPC951</name>
    <dbReference type="NCBI Taxonomy" id="385972"/>
    <lineage>
        <taxon>Bacteria</taxon>
        <taxon>Bacillati</taxon>
        <taxon>Cyanobacteriota</taxon>
        <taxon>Cyanophyceae</taxon>
        <taxon>Nostocales</taxon>
        <taxon>Scytonemataceae</taxon>
        <taxon>Brasilonema</taxon>
        <taxon>Bromeliae group (in: Brasilonema)</taxon>
    </lineage>
</organism>
<dbReference type="Gene3D" id="3.40.190.10">
    <property type="entry name" value="Periplasmic binding protein-like II"/>
    <property type="match status" value="2"/>
</dbReference>
<evidence type="ECO:0000313" key="3">
    <source>
        <dbReference type="EMBL" id="NMG19449.1"/>
    </source>
</evidence>
<sequence length="935" mass="106057">MNSTLELISDYYHVGGSLKPNAPSYVMRQADQELYDALMAGQFCYVLNSRQMGKSSLRVQTMDRLRHSGVSCAAIDITRIGSEHLTPENWYGGIVSLLWQGFNLLSKVNQKKWLQEHEELSLVQLLDRFIEEVLLVYVPEKRIVIFVDEIDSIISLNFSINDFFALIRACYNQRVDKPDYERLTFCLLGVATPSDLIRDKARTPFNIGKAIALDGFKFEEAQALEKGLVGKVSHPQEVLREILYWTGGQPFLTHKLCKLMSEGLTVENPLSVEQVVRSKIIENWESQDQPEHLKTIRDRLLTNKHLTQQMLGLYQSILRHKEIDADHSYEQMELRLSGLVVKHNGKLKVFNPIYKRVFNQKWLNQELEKLRPYAEALSAWVESQYQDDSRLLRGQAFEEGWSWLVDKGLDRQNKFSIDEHRFLIASRVLDKRGTLAEADRQTINTAEELLAKVSNPMPVIRKVLRITKSEPVLAQKLFRLILNEQFPICQGEDEADWVERMVRERIIDNWESQDQPEHLRKIRDELVQNKDAENLLQLYRQVLQSGKVVADDNPKQLILLRLGFVVNYQGKLEVGNHIYETIFNQSWVDNELGKLKFQKQWQRLKLIILSGILIAVSLGIYTGIDLLSSASRCPLQEVLLNTCIATFAKVKNVPEGTFFYGGSTTFAPLRSQDIIDAINKAHPSFHLQYVHPAKKKPGSRTGIEMLLNDELSFAQSSDTLKPYELQAAIKKGFELEQKAVAIDGIAIYVNLSLPIRGLTLEQVQQIFTGEITNWQQVGGPNLKITVFSRNPKAGGTVDFFQDTVLLGRDFGSFKEVNNTTESLQRVADTAGGIGYATASEVVNQKTVPVKLLPLAKSADKPYVAPFSGTNIEKVNQLAFIDSSYPMTRKLYVIIKKDGGVNEEAGTAYANLLLSVEGQKLVEQAGFAPIRPLTSK</sequence>
<dbReference type="InterPro" id="IPR024370">
    <property type="entry name" value="PBP_domain"/>
</dbReference>
<accession>A0ABX1P522</accession>
<feature type="domain" description="PBP" evidence="2">
    <location>
        <begin position="657"/>
        <end position="915"/>
    </location>
</feature>
<keyword evidence="4" id="KW-1185">Reference proteome</keyword>
<dbReference type="EMBL" id="QMEB01000045">
    <property type="protein sequence ID" value="NMG19449.1"/>
    <property type="molecule type" value="Genomic_DNA"/>
</dbReference>
<reference evidence="3 4" key="1">
    <citation type="submission" date="2018-06" db="EMBL/GenBank/DDBJ databases">
        <title>Comparative genomics of Brasilonema spp. strains.</title>
        <authorList>
            <person name="Alvarenga D.O."/>
            <person name="Fiore M.F."/>
            <person name="Varani A.M."/>
        </authorList>
    </citation>
    <scope>NUCLEOTIDE SEQUENCE [LARGE SCALE GENOMIC DNA]</scope>
    <source>
        <strain evidence="3 4">SPC951</strain>
    </source>
</reference>
<dbReference type="Pfam" id="PF14516">
    <property type="entry name" value="AAA_35"/>
    <property type="match status" value="1"/>
</dbReference>
<dbReference type="InterPro" id="IPR050811">
    <property type="entry name" value="Phosphate_ABC_transporter"/>
</dbReference>
<dbReference type="InterPro" id="IPR027417">
    <property type="entry name" value="P-loop_NTPase"/>
</dbReference>
<dbReference type="SUPFAM" id="SSF52540">
    <property type="entry name" value="P-loop containing nucleoside triphosphate hydrolases"/>
    <property type="match status" value="1"/>
</dbReference>
<dbReference type="Proteomes" id="UP000718564">
    <property type="component" value="Unassembled WGS sequence"/>
</dbReference>